<feature type="compositionally biased region" description="Acidic residues" evidence="1">
    <location>
        <begin position="168"/>
        <end position="189"/>
    </location>
</feature>
<feature type="compositionally biased region" description="Basic and acidic residues" evidence="1">
    <location>
        <begin position="52"/>
        <end position="81"/>
    </location>
</feature>
<feature type="compositionally biased region" description="Low complexity" evidence="1">
    <location>
        <begin position="247"/>
        <end position="264"/>
    </location>
</feature>
<reference evidence="2 3" key="1">
    <citation type="submission" date="2015-08" db="EMBL/GenBank/DDBJ databases">
        <title>Ancestral chromatin configuration constrains chromatin evolution on differentiating sex chromosomes in Drosophila.</title>
        <authorList>
            <person name="Zhou Q."/>
            <person name="Bachtrog D."/>
        </authorList>
    </citation>
    <scope>NUCLEOTIDE SEQUENCE [LARGE SCALE GENOMIC DNA]</scope>
    <source>
        <tissue evidence="2">Whole larvae</tissue>
    </source>
</reference>
<feature type="region of interest" description="Disordered" evidence="1">
    <location>
        <begin position="243"/>
        <end position="279"/>
    </location>
</feature>
<sequence length="383" mass="43479">MAEPGSGKNYPITSYEELLLHRQMCRQEKRKEQKRLKRQRKALAAQSSDWRLSAEQRKHMRKDIRQTRRELRADRKQERAERRKRRAEAKQKAVAVARCSLKMQELCLREEMPQSAKSNELPKVAAATRGMTQQLSIAGATNKPRIAQIVAAQPPLTESSRETLLHDNDDDEAEYADEDDDDDVDDDDEYVDEAEDDTDAFDEMQFNDRVSCILRSLYEDNVGLAEDLTQLDLAIFPAEQGNESALKQKTASKTRAATAATPKQQPQPQPQPLKAASKPNGFFSQLFMPPLLKLLNQQSSHSCSSNGNSKLPQNQRYLRALHDLRVSQAVHAISKARRQLQHKAAGTESEDVYEHNLKRIVNNQLAIERRVAGLLPHARAVQV</sequence>
<dbReference type="AlphaFoldDB" id="A0A0M5J358"/>
<gene>
    <name evidence="2" type="ORF">Dbus_chrXg1042</name>
</gene>
<proteinExistence type="predicted"/>
<name>A0A0M5J358_DROBS</name>
<dbReference type="EMBL" id="CP012528">
    <property type="protein sequence ID" value="ALC49186.1"/>
    <property type="molecule type" value="Genomic_DNA"/>
</dbReference>
<organism evidence="2 3">
    <name type="scientific">Drosophila busckii</name>
    <name type="common">Fruit fly</name>
    <dbReference type="NCBI Taxonomy" id="30019"/>
    <lineage>
        <taxon>Eukaryota</taxon>
        <taxon>Metazoa</taxon>
        <taxon>Ecdysozoa</taxon>
        <taxon>Arthropoda</taxon>
        <taxon>Hexapoda</taxon>
        <taxon>Insecta</taxon>
        <taxon>Pterygota</taxon>
        <taxon>Neoptera</taxon>
        <taxon>Endopterygota</taxon>
        <taxon>Diptera</taxon>
        <taxon>Brachycera</taxon>
        <taxon>Muscomorpha</taxon>
        <taxon>Ephydroidea</taxon>
        <taxon>Drosophilidae</taxon>
        <taxon>Drosophila</taxon>
    </lineage>
</organism>
<dbReference type="Proteomes" id="UP000494163">
    <property type="component" value="Chromosome X"/>
</dbReference>
<protein>
    <submittedName>
        <fullName evidence="2">Maker322</fullName>
    </submittedName>
</protein>
<evidence type="ECO:0000256" key="1">
    <source>
        <dbReference type="SAM" id="MobiDB-lite"/>
    </source>
</evidence>
<feature type="region of interest" description="Disordered" evidence="1">
    <location>
        <begin position="152"/>
        <end position="189"/>
    </location>
</feature>
<feature type="compositionally biased region" description="Basic residues" evidence="1">
    <location>
        <begin position="32"/>
        <end position="41"/>
    </location>
</feature>
<keyword evidence="3" id="KW-1185">Reference proteome</keyword>
<accession>A0A0M5J358</accession>
<evidence type="ECO:0000313" key="2">
    <source>
        <dbReference type="EMBL" id="ALC49186.1"/>
    </source>
</evidence>
<evidence type="ECO:0000313" key="3">
    <source>
        <dbReference type="Proteomes" id="UP000494163"/>
    </source>
</evidence>
<feature type="region of interest" description="Disordered" evidence="1">
    <location>
        <begin position="26"/>
        <end position="89"/>
    </location>
</feature>